<keyword evidence="2 3" id="KW-0732">Signal</keyword>
<dbReference type="InterPro" id="IPR051503">
    <property type="entry name" value="ComplSys_Reg/VirEntry_Med"/>
</dbReference>
<dbReference type="PANTHER" id="PTHR45785">
    <property type="entry name" value="COMPLEMENT FACTOR H-RELATED"/>
    <property type="match status" value="1"/>
</dbReference>
<evidence type="ECO:0000256" key="3">
    <source>
        <dbReference type="SAM" id="SignalP"/>
    </source>
</evidence>
<dbReference type="AlphaFoldDB" id="T1IKR5"/>
<keyword evidence="1" id="KW-0768">Sushi</keyword>
<proteinExistence type="predicted"/>
<evidence type="ECO:0000313" key="4">
    <source>
        <dbReference type="EnsemblMetazoa" id="SMAR001518-PA"/>
    </source>
</evidence>
<feature type="signal peptide" evidence="3">
    <location>
        <begin position="1"/>
        <end position="30"/>
    </location>
</feature>
<dbReference type="Gene3D" id="2.10.70.10">
    <property type="entry name" value="Complement Module, domain 1"/>
    <property type="match status" value="2"/>
</dbReference>
<organism evidence="4 5">
    <name type="scientific">Strigamia maritima</name>
    <name type="common">European centipede</name>
    <name type="synonym">Geophilus maritimus</name>
    <dbReference type="NCBI Taxonomy" id="126957"/>
    <lineage>
        <taxon>Eukaryota</taxon>
        <taxon>Metazoa</taxon>
        <taxon>Ecdysozoa</taxon>
        <taxon>Arthropoda</taxon>
        <taxon>Myriapoda</taxon>
        <taxon>Chilopoda</taxon>
        <taxon>Pleurostigmophora</taxon>
        <taxon>Geophilomorpha</taxon>
        <taxon>Linotaeniidae</taxon>
        <taxon>Strigamia</taxon>
    </lineage>
</organism>
<keyword evidence="5" id="KW-1185">Reference proteome</keyword>
<reference evidence="5" key="1">
    <citation type="submission" date="2011-05" db="EMBL/GenBank/DDBJ databases">
        <authorList>
            <person name="Richards S.R."/>
            <person name="Qu J."/>
            <person name="Jiang H."/>
            <person name="Jhangiani S.N."/>
            <person name="Agravi P."/>
            <person name="Goodspeed R."/>
            <person name="Gross S."/>
            <person name="Mandapat C."/>
            <person name="Jackson L."/>
            <person name="Mathew T."/>
            <person name="Pu L."/>
            <person name="Thornton R."/>
            <person name="Saada N."/>
            <person name="Wilczek-Boney K.B."/>
            <person name="Lee S."/>
            <person name="Kovar C."/>
            <person name="Wu Y."/>
            <person name="Scherer S.E."/>
            <person name="Worley K.C."/>
            <person name="Muzny D.M."/>
            <person name="Gibbs R."/>
        </authorList>
    </citation>
    <scope>NUCLEOTIDE SEQUENCE</scope>
    <source>
        <strain evidence="5">Brora</strain>
    </source>
</reference>
<protein>
    <recommendedName>
        <fullName evidence="6">Sushi domain-containing protein</fullName>
    </recommendedName>
</protein>
<dbReference type="EMBL" id="AFFK01015674">
    <property type="status" value="NOT_ANNOTATED_CDS"/>
    <property type="molecule type" value="Genomic_DNA"/>
</dbReference>
<reference evidence="4" key="2">
    <citation type="submission" date="2015-02" db="UniProtKB">
        <authorList>
            <consortium name="EnsemblMetazoa"/>
        </authorList>
    </citation>
    <scope>IDENTIFICATION</scope>
</reference>
<dbReference type="EnsemblMetazoa" id="SMAR001518-RA">
    <property type="protein sequence ID" value="SMAR001518-PA"/>
    <property type="gene ID" value="SMAR001518"/>
</dbReference>
<evidence type="ECO:0000256" key="2">
    <source>
        <dbReference type="ARBA" id="ARBA00022729"/>
    </source>
</evidence>
<feature type="chain" id="PRO_5004578601" description="Sushi domain-containing protein" evidence="3">
    <location>
        <begin position="31"/>
        <end position="321"/>
    </location>
</feature>
<sequence>MLKHAPNMAQLKLNFFLFSLLLFFCHIAHHTANTSAKCAIKYLIAGRQRVATILQDTVNSGENILFECRSTNNQLSEHALLKCSNGKWQLPYANTKCRSRKSCLVRHPSFPNGILPFNPIKSNANEYFEINRINYLKLICKNKKHDLFINGKLHDSKLSCYDDVLTGRTIECKKKCNCSLLNLPESIELEEKCDSSVTSDISLELMCAPNFTDFSGNDRITCRDGEWFADVNVGYCHAHCSSPDIPHSIISTIPNAPSPKILRTNHIHHMYEILIQCQNGYYLENNENENVTLRCYDGQYDKIIPKCIQSTVNLYNFKLQF</sequence>
<evidence type="ECO:0000313" key="5">
    <source>
        <dbReference type="Proteomes" id="UP000014500"/>
    </source>
</evidence>
<evidence type="ECO:0000256" key="1">
    <source>
        <dbReference type="ARBA" id="ARBA00022659"/>
    </source>
</evidence>
<accession>T1IKR5</accession>
<dbReference type="HOGENOM" id="CLU_866918_0_0_1"/>
<evidence type="ECO:0008006" key="6">
    <source>
        <dbReference type="Google" id="ProtNLM"/>
    </source>
</evidence>
<dbReference type="Proteomes" id="UP000014500">
    <property type="component" value="Unassembled WGS sequence"/>
</dbReference>
<dbReference type="PANTHER" id="PTHR45785:SF2">
    <property type="entry name" value="COMPLEMENT FACTOR H-RELATED"/>
    <property type="match status" value="1"/>
</dbReference>
<name>T1IKR5_STRMM</name>